<gene>
    <name evidence="5" type="ORF">Baya_10458</name>
</gene>
<comment type="subcellular location">
    <subcellularLocation>
        <location evidence="1">Mitochondrion</location>
    </subcellularLocation>
</comment>
<dbReference type="PANTHER" id="PTHR44889:SF1">
    <property type="entry name" value="INACTIVE HYDROXYSTEROID DEHYDROGENASE-LIKE PROTEIN 1"/>
    <property type="match status" value="1"/>
</dbReference>
<comment type="caution">
    <text evidence="5">The sequence shown here is derived from an EMBL/GenBank/DDBJ whole genome shotgun (WGS) entry which is preliminary data.</text>
</comment>
<organism evidence="5 6">
    <name type="scientific">Bagarius yarrelli</name>
    <name type="common">Goonch</name>
    <name type="synonym">Bagrus yarrelli</name>
    <dbReference type="NCBI Taxonomy" id="175774"/>
    <lineage>
        <taxon>Eukaryota</taxon>
        <taxon>Metazoa</taxon>
        <taxon>Chordata</taxon>
        <taxon>Craniata</taxon>
        <taxon>Vertebrata</taxon>
        <taxon>Euteleostomi</taxon>
        <taxon>Actinopterygii</taxon>
        <taxon>Neopterygii</taxon>
        <taxon>Teleostei</taxon>
        <taxon>Ostariophysi</taxon>
        <taxon>Siluriformes</taxon>
        <taxon>Sisoridae</taxon>
        <taxon>Sisorinae</taxon>
        <taxon>Bagarius</taxon>
    </lineage>
</organism>
<dbReference type="AlphaFoldDB" id="A0A556UYC7"/>
<evidence type="ECO:0000256" key="3">
    <source>
        <dbReference type="ARBA" id="ARBA00023128"/>
    </source>
</evidence>
<dbReference type="Proteomes" id="UP000319801">
    <property type="component" value="Unassembled WGS sequence"/>
</dbReference>
<reference evidence="5 6" key="1">
    <citation type="journal article" date="2019" name="Genome Biol. Evol.">
        <title>Whole-Genome Sequencing of the Giant Devil Catfish, Bagarius yarrelli.</title>
        <authorList>
            <person name="Jiang W."/>
            <person name="Lv Y."/>
            <person name="Cheng L."/>
            <person name="Yang K."/>
            <person name="Chao B."/>
            <person name="Wang X."/>
            <person name="Li Y."/>
            <person name="Pan X."/>
            <person name="You X."/>
            <person name="Zhang Y."/>
            <person name="Yang J."/>
            <person name="Li J."/>
            <person name="Zhang X."/>
            <person name="Liu S."/>
            <person name="Sun C."/>
            <person name="Yang J."/>
            <person name="Shi Q."/>
        </authorList>
    </citation>
    <scope>NUCLEOTIDE SEQUENCE [LARGE SCALE GENOMIC DNA]</scope>
    <source>
        <strain evidence="5">JWS20170419001</strain>
        <tissue evidence="5">Muscle</tissue>
    </source>
</reference>
<keyword evidence="2" id="KW-0521">NADP</keyword>
<dbReference type="OrthoDB" id="5545019at2759"/>
<evidence type="ECO:0000313" key="6">
    <source>
        <dbReference type="Proteomes" id="UP000319801"/>
    </source>
</evidence>
<evidence type="ECO:0000256" key="4">
    <source>
        <dbReference type="ARBA" id="ARBA00038261"/>
    </source>
</evidence>
<dbReference type="CDD" id="cd05356">
    <property type="entry name" value="17beta-HSD1_like_SDR_c"/>
    <property type="match status" value="1"/>
</dbReference>
<dbReference type="InterPro" id="IPR052149">
    <property type="entry name" value="17-beta-HSD3-like"/>
</dbReference>
<accession>A0A556UYC7</accession>
<name>A0A556UYC7_BAGYA</name>
<dbReference type="EMBL" id="VCAZ01000077">
    <property type="protein sequence ID" value="TSP57611.1"/>
    <property type="molecule type" value="Genomic_DNA"/>
</dbReference>
<sequence>MAAVDSFPLLYREIARSCSCYVETLALVGAVYTASKAVTLLRDCYSLIRLHFIPRLVSTKDLLHRYGKWAIISGASGVIAKAYAEELARHGVCIILITTDATSLNDTVRVISETHGVEVVLLEADFCHGALTCKPIKDVIKDKDVGFVINCLNYSLDVPRGFHEISEDELWQIVNNGVSSATLITHLALPGMAERRRGAVAFFDHLSHALRYEYGHRGVFVQSLLPGNVSSERDDAGILSGWLSPQPHVYARHALSTLGVSHRTTGYWPHTLQVGLVRCLPEWIWVLGSRVMCGTT</sequence>
<evidence type="ECO:0000313" key="5">
    <source>
        <dbReference type="EMBL" id="TSP57611.1"/>
    </source>
</evidence>
<protein>
    <submittedName>
        <fullName evidence="5">Inactive hydroxysteroid dehydrogenase-like protein 1</fullName>
    </submittedName>
</protein>
<dbReference type="Pfam" id="PF00106">
    <property type="entry name" value="adh_short"/>
    <property type="match status" value="1"/>
</dbReference>
<dbReference type="SUPFAM" id="SSF51735">
    <property type="entry name" value="NAD(P)-binding Rossmann-fold domains"/>
    <property type="match status" value="1"/>
</dbReference>
<evidence type="ECO:0000256" key="2">
    <source>
        <dbReference type="ARBA" id="ARBA00022857"/>
    </source>
</evidence>
<dbReference type="InterPro" id="IPR002347">
    <property type="entry name" value="SDR_fam"/>
</dbReference>
<dbReference type="GO" id="GO:0005739">
    <property type="term" value="C:mitochondrion"/>
    <property type="evidence" value="ECO:0007669"/>
    <property type="project" value="UniProtKB-SubCell"/>
</dbReference>
<dbReference type="Gene3D" id="3.40.50.720">
    <property type="entry name" value="NAD(P)-binding Rossmann-like Domain"/>
    <property type="match status" value="1"/>
</dbReference>
<keyword evidence="6" id="KW-1185">Reference proteome</keyword>
<comment type="similarity">
    <text evidence="4">Belongs to the short-chain dehydrogenases/reductases (SDR) family. 17-beta-HSD 3 subfamily.</text>
</comment>
<evidence type="ECO:0000256" key="1">
    <source>
        <dbReference type="ARBA" id="ARBA00004173"/>
    </source>
</evidence>
<dbReference type="InterPro" id="IPR036291">
    <property type="entry name" value="NAD(P)-bd_dom_sf"/>
</dbReference>
<dbReference type="PANTHER" id="PTHR44889">
    <property type="entry name" value="INACTIVE HYDROXYSTEROID DEHYDROGENASE-LIKE PROTEIN 1"/>
    <property type="match status" value="1"/>
</dbReference>
<keyword evidence="3" id="KW-0496">Mitochondrion</keyword>
<proteinExistence type="inferred from homology"/>